<sequence>MRVSLIRQAIKYALSGGIAALVAWTMSFVLYNLSHWSYLACQSMGFLVGLAVNYPLSHRWTFRSPSAMLSRQLPLFIGVALMGLALNEGAVWVAVASAHIAVPIAMAMGLFTAFLWNFTANRWITFAQ</sequence>
<evidence type="ECO:0000256" key="5">
    <source>
        <dbReference type="ARBA" id="ARBA00023136"/>
    </source>
</evidence>
<evidence type="ECO:0000313" key="9">
    <source>
        <dbReference type="Proteomes" id="UP000325292"/>
    </source>
</evidence>
<feature type="transmembrane region" description="Helical" evidence="6">
    <location>
        <begin position="92"/>
        <end position="116"/>
    </location>
</feature>
<feature type="transmembrane region" description="Helical" evidence="6">
    <location>
        <begin position="68"/>
        <end position="86"/>
    </location>
</feature>
<evidence type="ECO:0000256" key="1">
    <source>
        <dbReference type="ARBA" id="ARBA00004141"/>
    </source>
</evidence>
<keyword evidence="5 6" id="KW-0472">Membrane</keyword>
<evidence type="ECO:0000313" key="8">
    <source>
        <dbReference type="EMBL" id="AUW94279.1"/>
    </source>
</evidence>
<dbReference type="PANTHER" id="PTHR38459">
    <property type="entry name" value="PROPHAGE BACTOPRENOL-LINKED GLUCOSE TRANSLOCASE HOMOLOG"/>
    <property type="match status" value="1"/>
</dbReference>
<evidence type="ECO:0000256" key="6">
    <source>
        <dbReference type="SAM" id="Phobius"/>
    </source>
</evidence>
<dbReference type="InterPro" id="IPR051401">
    <property type="entry name" value="GtrA_CellWall_Glycosyl"/>
</dbReference>
<reference evidence="8 9" key="1">
    <citation type="journal article" date="2019" name="Sci. Rep.">
        <title>Sulfobacillus thermotolerans: new insights into resistance and metabolic capacities of acidophilic chemolithotrophs.</title>
        <authorList>
            <person name="Panyushkina A.E."/>
            <person name="Babenko V.V."/>
            <person name="Nikitina A.S."/>
            <person name="Selezneva O.V."/>
            <person name="Tsaplina I.A."/>
            <person name="Letarova M.A."/>
            <person name="Kostryukova E.S."/>
            <person name="Letarov A.V."/>
        </authorList>
    </citation>
    <scope>NUCLEOTIDE SEQUENCE [LARGE SCALE GENOMIC DNA]</scope>
    <source>
        <strain evidence="8 9">Kr1</strain>
    </source>
</reference>
<comment type="similarity">
    <text evidence="2">Belongs to the GtrA family.</text>
</comment>
<dbReference type="InterPro" id="IPR007267">
    <property type="entry name" value="GtrA_DPMS_TM"/>
</dbReference>
<protein>
    <recommendedName>
        <fullName evidence="7">GtrA/DPMS transmembrane domain-containing protein</fullName>
    </recommendedName>
</protein>
<name>A0ABM6RSA2_9FIRM</name>
<keyword evidence="9" id="KW-1185">Reference proteome</keyword>
<keyword evidence="3 6" id="KW-0812">Transmembrane</keyword>
<proteinExistence type="inferred from homology"/>
<evidence type="ECO:0000256" key="3">
    <source>
        <dbReference type="ARBA" id="ARBA00022692"/>
    </source>
</evidence>
<evidence type="ECO:0000259" key="7">
    <source>
        <dbReference type="Pfam" id="PF04138"/>
    </source>
</evidence>
<gene>
    <name evidence="8" type="ORF">BXT84_10300</name>
</gene>
<dbReference type="Pfam" id="PF04138">
    <property type="entry name" value="GtrA_DPMS_TM"/>
    <property type="match status" value="1"/>
</dbReference>
<feature type="transmembrane region" description="Helical" evidence="6">
    <location>
        <begin position="36"/>
        <end position="56"/>
    </location>
</feature>
<accession>A0ABM6RSA2</accession>
<dbReference type="EMBL" id="CP019454">
    <property type="protein sequence ID" value="AUW94279.1"/>
    <property type="molecule type" value="Genomic_DNA"/>
</dbReference>
<organism evidence="8 9">
    <name type="scientific">Sulfobacillus thermotolerans</name>
    <dbReference type="NCBI Taxonomy" id="338644"/>
    <lineage>
        <taxon>Bacteria</taxon>
        <taxon>Bacillati</taxon>
        <taxon>Bacillota</taxon>
        <taxon>Clostridia</taxon>
        <taxon>Eubacteriales</taxon>
        <taxon>Clostridiales Family XVII. Incertae Sedis</taxon>
        <taxon>Sulfobacillus</taxon>
    </lineage>
</organism>
<dbReference type="Proteomes" id="UP000325292">
    <property type="component" value="Chromosome"/>
</dbReference>
<feature type="transmembrane region" description="Helical" evidence="6">
    <location>
        <begin position="12"/>
        <end position="30"/>
    </location>
</feature>
<feature type="domain" description="GtrA/DPMS transmembrane" evidence="7">
    <location>
        <begin position="11"/>
        <end position="126"/>
    </location>
</feature>
<comment type="subcellular location">
    <subcellularLocation>
        <location evidence="1">Membrane</location>
        <topology evidence="1">Multi-pass membrane protein</topology>
    </subcellularLocation>
</comment>
<keyword evidence="4 6" id="KW-1133">Transmembrane helix</keyword>
<evidence type="ECO:0000256" key="4">
    <source>
        <dbReference type="ARBA" id="ARBA00022989"/>
    </source>
</evidence>
<evidence type="ECO:0000256" key="2">
    <source>
        <dbReference type="ARBA" id="ARBA00009399"/>
    </source>
</evidence>
<dbReference type="PANTHER" id="PTHR38459:SF1">
    <property type="entry name" value="PROPHAGE BACTOPRENOL-LINKED GLUCOSE TRANSLOCASE HOMOLOG"/>
    <property type="match status" value="1"/>
</dbReference>